<evidence type="ECO:0000256" key="3">
    <source>
        <dbReference type="ARBA" id="ARBA00022763"/>
    </source>
</evidence>
<comment type="catalytic activity">
    <reaction evidence="7">
        <text>Endonucleolytic cleavage to 5'-phosphooligonucleotide end-products.</text>
        <dbReference type="EC" id="3.1.21.2"/>
    </reaction>
</comment>
<feature type="binding site" evidence="7">
    <location>
        <position position="222"/>
    </location>
    <ligand>
        <name>Zn(2+)</name>
        <dbReference type="ChEBI" id="CHEBI:29105"/>
        <label>3</label>
    </ligand>
</feature>
<evidence type="ECO:0000256" key="2">
    <source>
        <dbReference type="ARBA" id="ARBA00022723"/>
    </source>
</evidence>
<feature type="binding site" evidence="7">
    <location>
        <position position="106"/>
    </location>
    <ligand>
        <name>Zn(2+)</name>
        <dbReference type="ChEBI" id="CHEBI:29105"/>
        <label>1</label>
    </ligand>
</feature>
<dbReference type="CDD" id="cd00019">
    <property type="entry name" value="AP2Ec"/>
    <property type="match status" value="1"/>
</dbReference>
<feature type="binding site" evidence="7">
    <location>
        <position position="220"/>
    </location>
    <ligand>
        <name>Zn(2+)</name>
        <dbReference type="ChEBI" id="CHEBI:29105"/>
        <label>3</label>
    </ligand>
</feature>
<dbReference type="Pfam" id="PF01261">
    <property type="entry name" value="AP_endonuc_2"/>
    <property type="match status" value="1"/>
</dbReference>
<dbReference type="GO" id="GO:0006284">
    <property type="term" value="P:base-excision repair"/>
    <property type="evidence" value="ECO:0007669"/>
    <property type="project" value="TreeGrafter"/>
</dbReference>
<dbReference type="Proteomes" id="UP000231246">
    <property type="component" value="Unassembled WGS sequence"/>
</dbReference>
<evidence type="ECO:0000256" key="7">
    <source>
        <dbReference type="HAMAP-Rule" id="MF_00152"/>
    </source>
</evidence>
<comment type="caution">
    <text evidence="9">The sequence shown here is derived from an EMBL/GenBank/DDBJ whole genome shotgun (WGS) entry which is preliminary data.</text>
</comment>
<dbReference type="AlphaFoldDB" id="A0A2H0BWT3"/>
<gene>
    <name evidence="7" type="primary">nfo</name>
    <name evidence="9" type="ORF">COW99_00510</name>
</gene>
<keyword evidence="4 7" id="KW-0378">Hydrolase</keyword>
<keyword evidence="5 7" id="KW-0862">Zinc</keyword>
<keyword evidence="2 7" id="KW-0479">Metal-binding</keyword>
<dbReference type="GO" id="GO:0008081">
    <property type="term" value="F:phosphoric diester hydrolase activity"/>
    <property type="evidence" value="ECO:0007669"/>
    <property type="project" value="TreeGrafter"/>
</dbReference>
<reference evidence="9 10" key="1">
    <citation type="submission" date="2017-09" db="EMBL/GenBank/DDBJ databases">
        <title>Depth-based differentiation of microbial function through sediment-hosted aquifers and enrichment of novel symbionts in the deep terrestrial subsurface.</title>
        <authorList>
            <person name="Probst A.J."/>
            <person name="Ladd B."/>
            <person name="Jarett J.K."/>
            <person name="Geller-Mcgrath D.E."/>
            <person name="Sieber C.M."/>
            <person name="Emerson J.B."/>
            <person name="Anantharaman K."/>
            <person name="Thomas B.C."/>
            <person name="Malmstrom R."/>
            <person name="Stieglmeier M."/>
            <person name="Klingl A."/>
            <person name="Woyke T."/>
            <person name="Ryan C.M."/>
            <person name="Banfield J.F."/>
        </authorList>
    </citation>
    <scope>NUCLEOTIDE SEQUENCE [LARGE SCALE GENOMIC DNA]</scope>
    <source>
        <strain evidence="9">CG22_combo_CG10-13_8_21_14_all_38_20</strain>
    </source>
</reference>
<feature type="binding site" evidence="7">
    <location>
        <position position="252"/>
    </location>
    <ligand>
        <name>Zn(2+)</name>
        <dbReference type="ChEBI" id="CHEBI:29105"/>
        <label>2</label>
    </ligand>
</feature>
<dbReference type="PROSITE" id="PS00729">
    <property type="entry name" value="AP_NUCLEASE_F2_1"/>
    <property type="match status" value="1"/>
</dbReference>
<comment type="function">
    <text evidence="7">Endonuclease IV plays a role in DNA repair. It cleaves phosphodiester bonds at apurinic or apyrimidinic (AP) sites, generating a 3'-hydroxyl group and a 5'-terminal sugar phosphate.</text>
</comment>
<dbReference type="EMBL" id="PCTA01000003">
    <property type="protein sequence ID" value="PIP62153.1"/>
    <property type="molecule type" value="Genomic_DNA"/>
</dbReference>
<proteinExistence type="inferred from homology"/>
<dbReference type="PANTHER" id="PTHR21445">
    <property type="entry name" value="ENDONUCLEASE IV ENDODEOXYRIBONUCLEASE IV"/>
    <property type="match status" value="1"/>
</dbReference>
<dbReference type="Gene3D" id="3.20.20.150">
    <property type="entry name" value="Divalent-metal-dependent TIM barrel enzymes"/>
    <property type="match status" value="1"/>
</dbReference>
<dbReference type="GO" id="GO:0003906">
    <property type="term" value="F:DNA-(apurinic or apyrimidinic site) endonuclease activity"/>
    <property type="evidence" value="ECO:0007669"/>
    <property type="project" value="TreeGrafter"/>
</dbReference>
<feature type="binding site" evidence="7">
    <location>
        <position position="174"/>
    </location>
    <ligand>
        <name>Zn(2+)</name>
        <dbReference type="ChEBI" id="CHEBI:29105"/>
        <label>2</label>
    </ligand>
</feature>
<feature type="binding site" evidence="7">
    <location>
        <position position="66"/>
    </location>
    <ligand>
        <name>Zn(2+)</name>
        <dbReference type="ChEBI" id="CHEBI:29105"/>
        <label>1</label>
    </ligand>
</feature>
<keyword evidence="7 9" id="KW-0255">Endonuclease</keyword>
<dbReference type="GO" id="GO:0008270">
    <property type="term" value="F:zinc ion binding"/>
    <property type="evidence" value="ECO:0007669"/>
    <property type="project" value="UniProtKB-UniRule"/>
</dbReference>
<feature type="binding site" evidence="7">
    <location>
        <position position="207"/>
    </location>
    <ligand>
        <name>Zn(2+)</name>
        <dbReference type="ChEBI" id="CHEBI:29105"/>
        <label>2</label>
    </ligand>
</feature>
<dbReference type="GO" id="GO:0008833">
    <property type="term" value="F:deoxyribonuclease IV (phage-T4-induced) activity"/>
    <property type="evidence" value="ECO:0007669"/>
    <property type="project" value="UniProtKB-UniRule"/>
</dbReference>
<dbReference type="EC" id="3.1.21.2" evidence="7"/>
<protein>
    <recommendedName>
        <fullName evidence="7">Probable endonuclease 4</fullName>
        <ecNumber evidence="7">3.1.21.2</ecNumber>
    </recommendedName>
    <alternativeName>
        <fullName evidence="7">Endodeoxyribonuclease IV</fullName>
    </alternativeName>
    <alternativeName>
        <fullName evidence="7">Endonuclease IV</fullName>
    </alternativeName>
</protein>
<keyword evidence="3 7" id="KW-0227">DNA damage</keyword>
<evidence type="ECO:0000256" key="1">
    <source>
        <dbReference type="ARBA" id="ARBA00005340"/>
    </source>
</evidence>
<dbReference type="GO" id="GO:0003677">
    <property type="term" value="F:DNA binding"/>
    <property type="evidence" value="ECO:0007669"/>
    <property type="project" value="InterPro"/>
</dbReference>
<keyword evidence="7" id="KW-0540">Nuclease</keyword>
<dbReference type="NCBIfam" id="TIGR00587">
    <property type="entry name" value="nfo"/>
    <property type="match status" value="1"/>
</dbReference>
<dbReference type="InterPro" id="IPR001719">
    <property type="entry name" value="AP_endonuc_2"/>
</dbReference>
<dbReference type="HAMAP" id="MF_00152">
    <property type="entry name" value="Nfo"/>
    <property type="match status" value="1"/>
</dbReference>
<dbReference type="SMART" id="SM00518">
    <property type="entry name" value="AP2Ec"/>
    <property type="match status" value="1"/>
</dbReference>
<evidence type="ECO:0000313" key="10">
    <source>
        <dbReference type="Proteomes" id="UP000231246"/>
    </source>
</evidence>
<feature type="binding site" evidence="7">
    <location>
        <position position="141"/>
    </location>
    <ligand>
        <name>Zn(2+)</name>
        <dbReference type="ChEBI" id="CHEBI:29105"/>
        <label>1</label>
    </ligand>
</feature>
<evidence type="ECO:0000256" key="5">
    <source>
        <dbReference type="ARBA" id="ARBA00022833"/>
    </source>
</evidence>
<sequence>MKLGGHVSVAGGLLNTVDKTQAIGGNCMQIFSSPPRNWYGPNHSENAITEFNQAIDKQSLSPIFIHATYLINLASINPQTRAKSIKILQDELEFGDKINASGVIFHIGSHKGQSHSDGLNKVVAAIKNILAIKYKTPLLLENAAGENNKIGSKLEDLEYISKAVGNPHLGFCLDSAHLYSAGYDLSNPTTITSIIRTIEVKRLKVMHLNDTDTVLGGGRDKHENIGKGNITLLGFKNIINHPLLKDIPFIIETPGENREGPNKQNINTLKNL</sequence>
<dbReference type="InterPro" id="IPR018246">
    <property type="entry name" value="AP_endonuc_F2_Zn_BS"/>
</dbReference>
<dbReference type="FunFam" id="3.20.20.150:FF:000001">
    <property type="entry name" value="Probable endonuclease 4"/>
    <property type="match status" value="1"/>
</dbReference>
<name>A0A2H0BWT3_9BACT</name>
<dbReference type="PANTHER" id="PTHR21445:SF0">
    <property type="entry name" value="APURINIC-APYRIMIDINIC ENDONUCLEASE"/>
    <property type="match status" value="1"/>
</dbReference>
<accession>A0A2H0BWT3</accession>
<evidence type="ECO:0000256" key="4">
    <source>
        <dbReference type="ARBA" id="ARBA00022801"/>
    </source>
</evidence>
<evidence type="ECO:0000313" key="9">
    <source>
        <dbReference type="EMBL" id="PIP62153.1"/>
    </source>
</evidence>
<comment type="similarity">
    <text evidence="1 7">Belongs to the AP endonuclease 2 family.</text>
</comment>
<evidence type="ECO:0000259" key="8">
    <source>
        <dbReference type="Pfam" id="PF01261"/>
    </source>
</evidence>
<comment type="cofactor">
    <cofactor evidence="7">
        <name>Zn(2+)</name>
        <dbReference type="ChEBI" id="CHEBI:29105"/>
    </cofactor>
    <text evidence="7">Binds 3 Zn(2+) ions.</text>
</comment>
<dbReference type="InterPro" id="IPR013022">
    <property type="entry name" value="Xyl_isomerase-like_TIM-brl"/>
</dbReference>
<evidence type="ECO:0000256" key="6">
    <source>
        <dbReference type="ARBA" id="ARBA00023204"/>
    </source>
</evidence>
<feature type="binding site" evidence="7">
    <location>
        <position position="141"/>
    </location>
    <ligand>
        <name>Zn(2+)</name>
        <dbReference type="ChEBI" id="CHEBI:29105"/>
        <label>2</label>
    </ligand>
</feature>
<organism evidence="9 10">
    <name type="scientific">Candidatus Roizmanbacteria bacterium CG22_combo_CG10-13_8_21_14_all_38_20</name>
    <dbReference type="NCBI Taxonomy" id="1974862"/>
    <lineage>
        <taxon>Bacteria</taxon>
        <taxon>Candidatus Roizmaniibacteriota</taxon>
    </lineage>
</organism>
<dbReference type="InterPro" id="IPR036237">
    <property type="entry name" value="Xyl_isomerase-like_sf"/>
</dbReference>
<keyword evidence="6 7" id="KW-0234">DNA repair</keyword>
<dbReference type="PROSITE" id="PS51432">
    <property type="entry name" value="AP_NUCLEASE_F2_4"/>
    <property type="match status" value="1"/>
</dbReference>
<dbReference type="SUPFAM" id="SSF51658">
    <property type="entry name" value="Xylose isomerase-like"/>
    <property type="match status" value="1"/>
</dbReference>
<feature type="domain" description="Xylose isomerase-like TIM barrel" evidence="8">
    <location>
        <begin position="18"/>
        <end position="271"/>
    </location>
</feature>
<feature type="binding site" evidence="7">
    <location>
        <position position="177"/>
    </location>
    <ligand>
        <name>Zn(2+)</name>
        <dbReference type="ChEBI" id="CHEBI:29105"/>
        <label>3</label>
    </ligand>
</feature>